<name>A0A1I5WCB1_9PSED</name>
<keyword evidence="1" id="KW-0472">Membrane</keyword>
<gene>
    <name evidence="2" type="ORF">SAMN05216190_13811</name>
</gene>
<evidence type="ECO:0000256" key="1">
    <source>
        <dbReference type="SAM" id="Phobius"/>
    </source>
</evidence>
<proteinExistence type="predicted"/>
<dbReference type="Proteomes" id="UP000198784">
    <property type="component" value="Unassembled WGS sequence"/>
</dbReference>
<keyword evidence="1" id="KW-0812">Transmembrane</keyword>
<dbReference type="EMBL" id="FOWX01000038">
    <property type="protein sequence ID" value="SFQ17339.1"/>
    <property type="molecule type" value="Genomic_DNA"/>
</dbReference>
<keyword evidence="1" id="KW-1133">Transmembrane helix</keyword>
<keyword evidence="3" id="KW-1185">Reference proteome</keyword>
<dbReference type="AlphaFoldDB" id="A0A1I5WCB1"/>
<evidence type="ECO:0000313" key="3">
    <source>
        <dbReference type="Proteomes" id="UP000198784"/>
    </source>
</evidence>
<dbReference type="InterPro" id="IPR021830">
    <property type="entry name" value="DUF3422"/>
</dbReference>
<organism evidence="2 3">
    <name type="scientific">Pseudomonas borbori</name>
    <dbReference type="NCBI Taxonomy" id="289003"/>
    <lineage>
        <taxon>Bacteria</taxon>
        <taxon>Pseudomonadati</taxon>
        <taxon>Pseudomonadota</taxon>
        <taxon>Gammaproteobacteria</taxon>
        <taxon>Pseudomonadales</taxon>
        <taxon>Pseudomonadaceae</taxon>
        <taxon>Pseudomonas</taxon>
    </lineage>
</organism>
<protein>
    <submittedName>
        <fullName evidence="2">Uncharacterized membrane-anchored protein</fullName>
    </submittedName>
</protein>
<feature type="transmembrane region" description="Helical" evidence="1">
    <location>
        <begin position="357"/>
        <end position="378"/>
    </location>
</feature>
<accession>A0A1I5WCB1</accession>
<reference evidence="3" key="1">
    <citation type="submission" date="2016-10" db="EMBL/GenBank/DDBJ databases">
        <authorList>
            <person name="Varghese N."/>
            <person name="Submissions S."/>
        </authorList>
    </citation>
    <scope>NUCLEOTIDE SEQUENCE [LARGE SCALE GENOMIC DNA]</scope>
    <source>
        <strain evidence="3">DSM 17834</strain>
    </source>
</reference>
<feature type="transmembrane region" description="Helical" evidence="1">
    <location>
        <begin position="393"/>
        <end position="412"/>
    </location>
</feature>
<dbReference type="Pfam" id="PF11902">
    <property type="entry name" value="DUF3422"/>
    <property type="match status" value="1"/>
</dbReference>
<sequence length="418" mass="47022">MTVPQAARTLHPLRFELHNELHARPSIYFNEPAHVYYLTLLEQGNALDRLIEALDSRALGESPPTSPQGLITLDGYSTKWERHTEFLSITMVVPKSAHSEFWPPLPHSLAALICGHEHLLVECSQILVESEEEWEGNTVRYGFKAPSGSQIGAGDAVVWSDFRLSPDGVNRILLINKTLNAYRLGRMVRRLLEIETYRMMASLALPVAKDVVTSLKGFERELTELSDQNAHSSSDARQILKSISDLSARIVRQTAKTRLRFSAAEAYAQIVFERITELREAHVEGRQRLGVFIERRLRPTVRYCSVTQQRLERLNESVANLGELLQTRVQVEVEEQNCAILQSLNARATTQIKILKAVEGLSIIAISYYLLGLLKLLYEGAHGMGLELSPRDASLYAAPMVVLIIGTIAHRIRKAQRD</sequence>
<evidence type="ECO:0000313" key="2">
    <source>
        <dbReference type="EMBL" id="SFQ17339.1"/>
    </source>
</evidence>